<reference evidence="2 3" key="1">
    <citation type="journal article" date="2014" name="Syst. Appl. Microbiol.">
        <title>Genomic insights into the taxonomic status of the three subspecies of Bacillus subtilis.</title>
        <authorList>
            <person name="Yi H."/>
            <person name="Chun J."/>
            <person name="Cha C.J."/>
        </authorList>
    </citation>
    <scope>NUCLEOTIDE SEQUENCE [LARGE SCALE GENOMIC DNA]</scope>
    <source>
        <strain evidence="2 3">KCTC 13429</strain>
    </source>
</reference>
<sequence length="49" mass="5891">MPFTSSQKEYIQFVYYHFFTVQSDSKPVSEKNQSRQERQLNGFLRKTAL</sequence>
<evidence type="ECO:0000256" key="1">
    <source>
        <dbReference type="SAM" id="MobiDB-lite"/>
    </source>
</evidence>
<gene>
    <name evidence="2" type="ORF">BSI_41430</name>
</gene>
<name>A0A9W5LEU1_9BACI</name>
<comment type="caution">
    <text evidence="2">The sequence shown here is derived from an EMBL/GenBank/DDBJ whole genome shotgun (WGS) entry which is preliminary data.</text>
</comment>
<accession>A0A9W5LEU1</accession>
<feature type="compositionally biased region" description="Basic and acidic residues" evidence="1">
    <location>
        <begin position="27"/>
        <end position="38"/>
    </location>
</feature>
<dbReference type="AlphaFoldDB" id="A0A9W5LEU1"/>
<dbReference type="Proteomes" id="UP000011182">
    <property type="component" value="Unassembled WGS sequence"/>
</dbReference>
<evidence type="ECO:0000313" key="2">
    <source>
        <dbReference type="EMBL" id="ELS59382.1"/>
    </source>
</evidence>
<dbReference type="EMBL" id="AMXN01000010">
    <property type="protein sequence ID" value="ELS59382.1"/>
    <property type="molecule type" value="Genomic_DNA"/>
</dbReference>
<organism evidence="2 3">
    <name type="scientific">Bacillus inaquosorum KCTC 13429</name>
    <dbReference type="NCBI Taxonomy" id="1236548"/>
    <lineage>
        <taxon>Bacteria</taxon>
        <taxon>Bacillati</taxon>
        <taxon>Bacillota</taxon>
        <taxon>Bacilli</taxon>
        <taxon>Bacillales</taxon>
        <taxon>Bacillaceae</taxon>
        <taxon>Bacillus</taxon>
    </lineage>
</organism>
<feature type="region of interest" description="Disordered" evidence="1">
    <location>
        <begin position="25"/>
        <end position="49"/>
    </location>
</feature>
<proteinExistence type="predicted"/>
<evidence type="ECO:0000313" key="3">
    <source>
        <dbReference type="Proteomes" id="UP000011182"/>
    </source>
</evidence>
<keyword evidence="3" id="KW-1185">Reference proteome</keyword>
<protein>
    <submittedName>
        <fullName evidence="2">Uncharacterized protein</fullName>
    </submittedName>
</protein>